<gene>
    <name evidence="2" type="ORF">HF203_06685</name>
</gene>
<reference evidence="2 3" key="1">
    <citation type="submission" date="2020-04" db="EMBL/GenBank/DDBJ databases">
        <title>Draft Whole-Genome sequence of Marichromatium bheemlicum DSM 18632, type strain.</title>
        <authorList>
            <person name="Kyndt J.A."/>
            <person name="Meyer T.E."/>
        </authorList>
    </citation>
    <scope>NUCLEOTIDE SEQUENCE [LARGE SCALE GENOMIC DNA]</scope>
    <source>
        <strain evidence="2 3">DSM 18632</strain>
    </source>
</reference>
<dbReference type="Pfam" id="PF11159">
    <property type="entry name" value="DUF2939"/>
    <property type="match status" value="1"/>
</dbReference>
<name>A0ABX1I5P5_9GAMM</name>
<accession>A0ABX1I5P5</accession>
<sequence>MMPLFPDPSRFRARWSAAHWRGLGVVLRPLLLALLVLVALYAAWPYATLWRLDRALAADDCAALDELVDLSAIRTEIADRLNKDHDSVIGELSDSFIQWLEWGIRRHGEDALDELVTLDWVCERLQANVPDDAGLFDQLARARFVAPREFCARIGWAEPGAVHVRLRLQGGGWRLVTLYY</sequence>
<evidence type="ECO:0000313" key="2">
    <source>
        <dbReference type="EMBL" id="NKN32904.1"/>
    </source>
</evidence>
<evidence type="ECO:0000313" key="3">
    <source>
        <dbReference type="Proteomes" id="UP000740754"/>
    </source>
</evidence>
<keyword evidence="3" id="KW-1185">Reference proteome</keyword>
<keyword evidence="1" id="KW-0812">Transmembrane</keyword>
<keyword evidence="1" id="KW-1133">Transmembrane helix</keyword>
<comment type="caution">
    <text evidence="2">The sequence shown here is derived from an EMBL/GenBank/DDBJ whole genome shotgun (WGS) entry which is preliminary data.</text>
</comment>
<evidence type="ECO:0000256" key="1">
    <source>
        <dbReference type="SAM" id="Phobius"/>
    </source>
</evidence>
<protein>
    <submittedName>
        <fullName evidence="2">DUF2939 domain-containing protein</fullName>
    </submittedName>
</protein>
<dbReference type="RefSeq" id="WP_168667916.1">
    <property type="nucleotide sequence ID" value="NZ_JAAXKX010000007.1"/>
</dbReference>
<organism evidence="2 3">
    <name type="scientific">Marichromatium bheemlicum</name>
    <dbReference type="NCBI Taxonomy" id="365339"/>
    <lineage>
        <taxon>Bacteria</taxon>
        <taxon>Pseudomonadati</taxon>
        <taxon>Pseudomonadota</taxon>
        <taxon>Gammaproteobacteria</taxon>
        <taxon>Chromatiales</taxon>
        <taxon>Chromatiaceae</taxon>
        <taxon>Marichromatium</taxon>
    </lineage>
</organism>
<feature type="transmembrane region" description="Helical" evidence="1">
    <location>
        <begin position="20"/>
        <end position="44"/>
    </location>
</feature>
<dbReference type="Proteomes" id="UP000740754">
    <property type="component" value="Unassembled WGS sequence"/>
</dbReference>
<dbReference type="EMBL" id="JAAXKX010000007">
    <property type="protein sequence ID" value="NKN32904.1"/>
    <property type="molecule type" value="Genomic_DNA"/>
</dbReference>
<proteinExistence type="predicted"/>
<keyword evidence="1" id="KW-0472">Membrane</keyword>
<dbReference type="InterPro" id="IPR021330">
    <property type="entry name" value="DUF2939"/>
</dbReference>